<evidence type="ECO:0000259" key="2">
    <source>
        <dbReference type="Pfam" id="PF11997"/>
    </source>
</evidence>
<dbReference type="Pfam" id="PF00534">
    <property type="entry name" value="Glycos_transf_1"/>
    <property type="match status" value="1"/>
</dbReference>
<protein>
    <submittedName>
        <fullName evidence="3">Glycosyltransferase EpsD</fullName>
        <ecNumber evidence="3">2.4.-.-</ecNumber>
    </submittedName>
</protein>
<reference evidence="3 4" key="1">
    <citation type="submission" date="2019-01" db="EMBL/GenBank/DDBJ databases">
        <title>PMF-metabolizing Aryl O-demethylase.</title>
        <authorList>
            <person name="Kim M."/>
        </authorList>
    </citation>
    <scope>NUCLEOTIDE SEQUENCE [LARGE SCALE GENOMIC DNA]</scope>
    <source>
        <strain evidence="3 4">PMF1</strain>
    </source>
</reference>
<dbReference type="Proteomes" id="UP000289794">
    <property type="component" value="Chromosome"/>
</dbReference>
<dbReference type="Pfam" id="PF11997">
    <property type="entry name" value="DUF3492"/>
    <property type="match status" value="1"/>
</dbReference>
<sequence>MKVCLIVEGAYPYVNGGMSNWIQQLMLYMKDTEFIVQSIAAKREETRSFKYQIPDNCLEIQEVYLLDDDYMSNRRQKRLKMTSEEYEAFEGLLFGKEVDWKTIIRFFAEKEVSLNALLSGEDFLSMVLAYYKEHFARIPFTDFLWTMRSMYLPLFTMLKSRTTEADLYHSASSGYAGIWGAMQRYLYDKPFIMSEHGIYTREREEEIIKADWVKGIYKDLWIMQFRKVGMCCYDFADQVVALFEEARQFQIELGCIENKTMVIPNGVDSHKFENIPQKQEEDPFIHVGAVLRVTPIKDVKTMIGAFGLAKSKEPRLKLWIMGSLEESEEYAQECRKMVADLNIQDVEFTGIVNIKDYIGKMDILLLTSLSEGQPLAILEGFAAKKPFIATNVGNCRGLIQGEFDDWGDAGYIAPVMNTSKIANAILDLAGSPEKRKRMGETGYRRVCTFYDEKNIFEQYYQLYQRMAEKEKVK</sequence>
<dbReference type="AlphaFoldDB" id="A0A4P6M2F2"/>
<proteinExistence type="predicted"/>
<feature type="domain" description="DUF3492" evidence="2">
    <location>
        <begin position="1"/>
        <end position="255"/>
    </location>
</feature>
<dbReference type="Gene3D" id="3.40.50.2000">
    <property type="entry name" value="Glycogen Phosphorylase B"/>
    <property type="match status" value="2"/>
</dbReference>
<keyword evidence="3" id="KW-0808">Transferase</keyword>
<keyword evidence="3" id="KW-0328">Glycosyltransferase</keyword>
<dbReference type="NCBIfam" id="NF038011">
    <property type="entry name" value="PelF"/>
    <property type="match status" value="1"/>
</dbReference>
<dbReference type="InterPro" id="IPR001296">
    <property type="entry name" value="Glyco_trans_1"/>
</dbReference>
<dbReference type="PANTHER" id="PTHR12526">
    <property type="entry name" value="GLYCOSYLTRANSFERASE"/>
    <property type="match status" value="1"/>
</dbReference>
<evidence type="ECO:0000313" key="4">
    <source>
        <dbReference type="Proteomes" id="UP000289794"/>
    </source>
</evidence>
<evidence type="ECO:0000313" key="3">
    <source>
        <dbReference type="EMBL" id="QBE97840.1"/>
    </source>
</evidence>
<dbReference type="EMBL" id="CP035945">
    <property type="protein sequence ID" value="QBE97840.1"/>
    <property type="molecule type" value="Genomic_DNA"/>
</dbReference>
<name>A0A4P6M2F2_9FIRM</name>
<dbReference type="RefSeq" id="WP_130181468.1">
    <property type="nucleotide sequence ID" value="NZ_CP035945.1"/>
</dbReference>
<dbReference type="InterPro" id="IPR047691">
    <property type="entry name" value="PelF-like"/>
</dbReference>
<dbReference type="InterPro" id="IPR022622">
    <property type="entry name" value="DUF3492"/>
</dbReference>
<dbReference type="EC" id="2.4.-.-" evidence="3"/>
<accession>A0A4P6M2F2</accession>
<dbReference type="KEGG" id="bpro:PMF13cell1_03403"/>
<dbReference type="SUPFAM" id="SSF53756">
    <property type="entry name" value="UDP-Glycosyltransferase/glycogen phosphorylase"/>
    <property type="match status" value="1"/>
</dbReference>
<dbReference type="PANTHER" id="PTHR12526:SF608">
    <property type="entry name" value="PELF"/>
    <property type="match status" value="1"/>
</dbReference>
<dbReference type="GO" id="GO:0016757">
    <property type="term" value="F:glycosyltransferase activity"/>
    <property type="evidence" value="ECO:0007669"/>
    <property type="project" value="UniProtKB-KW"/>
</dbReference>
<organism evidence="3 4">
    <name type="scientific">Blautia producta</name>
    <dbReference type="NCBI Taxonomy" id="33035"/>
    <lineage>
        <taxon>Bacteria</taxon>
        <taxon>Bacillati</taxon>
        <taxon>Bacillota</taxon>
        <taxon>Clostridia</taxon>
        <taxon>Lachnospirales</taxon>
        <taxon>Lachnospiraceae</taxon>
        <taxon>Blautia</taxon>
    </lineage>
</organism>
<evidence type="ECO:0000259" key="1">
    <source>
        <dbReference type="Pfam" id="PF00534"/>
    </source>
</evidence>
<gene>
    <name evidence="3" type="primary">epsD_1</name>
    <name evidence="3" type="ORF">PMF13cell1_03403</name>
</gene>
<feature type="domain" description="Glycosyl transferase family 1" evidence="1">
    <location>
        <begin position="278"/>
        <end position="444"/>
    </location>
</feature>